<accession>A0A6G7VQ24</accession>
<geneLocation type="plasmid" evidence="2 3">
    <name>unnamed2</name>
</geneLocation>
<evidence type="ECO:0000256" key="1">
    <source>
        <dbReference type="SAM" id="Coils"/>
    </source>
</evidence>
<name>A0A6G7VQ24_9RHOB</name>
<keyword evidence="2" id="KW-0614">Plasmid</keyword>
<dbReference type="EMBL" id="CP049813">
    <property type="protein sequence ID" value="QIK42183.1"/>
    <property type="molecule type" value="Genomic_DNA"/>
</dbReference>
<keyword evidence="3" id="KW-1185">Reference proteome</keyword>
<dbReference type="AlphaFoldDB" id="A0A6G7VQ24"/>
<gene>
    <name evidence="2" type="ORF">G8E03_15110</name>
</gene>
<evidence type="ECO:0000313" key="3">
    <source>
        <dbReference type="Proteomes" id="UP000500791"/>
    </source>
</evidence>
<keyword evidence="1" id="KW-0175">Coiled coil</keyword>
<protein>
    <submittedName>
        <fullName evidence="2">Uncharacterized protein</fullName>
    </submittedName>
</protein>
<evidence type="ECO:0000313" key="2">
    <source>
        <dbReference type="EMBL" id="QIK42183.1"/>
    </source>
</evidence>
<organism evidence="2 3">
    <name type="scientific">Pontivivens nitratireducens</name>
    <dbReference type="NCBI Taxonomy" id="2758038"/>
    <lineage>
        <taxon>Bacteria</taxon>
        <taxon>Pseudomonadati</taxon>
        <taxon>Pseudomonadota</taxon>
        <taxon>Alphaproteobacteria</taxon>
        <taxon>Rhodobacterales</taxon>
        <taxon>Paracoccaceae</taxon>
        <taxon>Pontivivens</taxon>
    </lineage>
</organism>
<dbReference type="KEGG" id="mon:G8E03_15110"/>
<dbReference type="Proteomes" id="UP000500791">
    <property type="component" value="Plasmid unnamed2"/>
</dbReference>
<reference evidence="2 3" key="1">
    <citation type="submission" date="2020-03" db="EMBL/GenBank/DDBJ databases">
        <title>Complete genome sequence of Monaibacterium sp. ALG8 with diverse plasmids.</title>
        <authorList>
            <person name="Sun C."/>
        </authorList>
    </citation>
    <scope>NUCLEOTIDE SEQUENCE [LARGE SCALE GENOMIC DNA]</scope>
    <source>
        <strain evidence="2 3">ALG8</strain>
        <plasmid evidence="2 3">unnamed2</plasmid>
    </source>
</reference>
<feature type="coiled-coil region" evidence="1">
    <location>
        <begin position="43"/>
        <end position="94"/>
    </location>
</feature>
<proteinExistence type="predicted"/>
<sequence>MTHSKAHGQISSMKTSFANTIIALSNRITVLHDEKRHEEADELERLRNKISAAAGTLAKAQAAVNREQGLGASLEKLEQSAETARAAAHRVEETGAMLARAQVVLQVLIGLVELKL</sequence>